<keyword evidence="1" id="KW-0147">Chitin-binding</keyword>
<evidence type="ECO:0000256" key="3">
    <source>
        <dbReference type="ARBA" id="ARBA00044955"/>
    </source>
</evidence>
<dbReference type="InterPro" id="IPR018392">
    <property type="entry name" value="LysM"/>
</dbReference>
<dbReference type="InterPro" id="IPR036779">
    <property type="entry name" value="LysM_dom_sf"/>
</dbReference>
<organism evidence="5 6">
    <name type="scientific">Sodiomyces alkalinus (strain CBS 110278 / VKM F-3762 / F11)</name>
    <name type="common">Alkaliphilic filamentous fungus</name>
    <dbReference type="NCBI Taxonomy" id="1314773"/>
    <lineage>
        <taxon>Eukaryota</taxon>
        <taxon>Fungi</taxon>
        <taxon>Dikarya</taxon>
        <taxon>Ascomycota</taxon>
        <taxon>Pezizomycotina</taxon>
        <taxon>Sordariomycetes</taxon>
        <taxon>Hypocreomycetidae</taxon>
        <taxon>Glomerellales</taxon>
        <taxon>Plectosphaerellaceae</taxon>
        <taxon>Sodiomyces</taxon>
    </lineage>
</organism>
<name>A0A3N2PK25_SODAK</name>
<evidence type="ECO:0008006" key="7">
    <source>
        <dbReference type="Google" id="ProtNLM"/>
    </source>
</evidence>
<reference evidence="5 6" key="1">
    <citation type="journal article" date="2018" name="Mol. Ecol.">
        <title>The obligate alkalophilic soda-lake fungus Sodiomyces alkalinus has shifted to a protein diet.</title>
        <authorList>
            <person name="Grum-Grzhimaylo A.A."/>
            <person name="Falkoski D.L."/>
            <person name="van den Heuvel J."/>
            <person name="Valero-Jimenez C.A."/>
            <person name="Min B."/>
            <person name="Choi I.G."/>
            <person name="Lipzen A."/>
            <person name="Daum C.G."/>
            <person name="Aanen D.K."/>
            <person name="Tsang A."/>
            <person name="Henrissat B."/>
            <person name="Bilanenko E.N."/>
            <person name="de Vries R.P."/>
            <person name="van Kan J.A.L."/>
            <person name="Grigoriev I.V."/>
            <person name="Debets A.J.M."/>
        </authorList>
    </citation>
    <scope>NUCLEOTIDE SEQUENCE [LARGE SCALE GENOMIC DNA]</scope>
    <source>
        <strain evidence="5 6">F11</strain>
    </source>
</reference>
<dbReference type="AlphaFoldDB" id="A0A3N2PK25"/>
<dbReference type="PANTHER" id="PTHR34997:SF1">
    <property type="entry name" value="PEPTIDOGLYCAN-BINDING LYSIN DOMAIN"/>
    <property type="match status" value="1"/>
</dbReference>
<evidence type="ECO:0000313" key="6">
    <source>
        <dbReference type="Proteomes" id="UP000272025"/>
    </source>
</evidence>
<dbReference type="GO" id="GO:0008061">
    <property type="term" value="F:chitin binding"/>
    <property type="evidence" value="ECO:0007669"/>
    <property type="project" value="UniProtKB-KW"/>
</dbReference>
<evidence type="ECO:0000256" key="2">
    <source>
        <dbReference type="ARBA" id="ARBA00023026"/>
    </source>
</evidence>
<evidence type="ECO:0000256" key="4">
    <source>
        <dbReference type="SAM" id="MobiDB-lite"/>
    </source>
</evidence>
<dbReference type="RefSeq" id="XP_028462684.1">
    <property type="nucleotide sequence ID" value="XM_028615624.1"/>
</dbReference>
<dbReference type="Gene3D" id="3.10.350.10">
    <property type="entry name" value="LysM domain"/>
    <property type="match status" value="1"/>
</dbReference>
<dbReference type="CDD" id="cd00118">
    <property type="entry name" value="LysM"/>
    <property type="match status" value="1"/>
</dbReference>
<feature type="compositionally biased region" description="Low complexity" evidence="4">
    <location>
        <begin position="205"/>
        <end position="215"/>
    </location>
</feature>
<accession>A0A3N2PK25</accession>
<proteinExistence type="inferred from homology"/>
<dbReference type="EMBL" id="ML119062">
    <property type="protein sequence ID" value="ROT34878.1"/>
    <property type="molecule type" value="Genomic_DNA"/>
</dbReference>
<protein>
    <recommendedName>
        <fullName evidence="7">LysM domain-containing protein</fullName>
    </recommendedName>
</protein>
<dbReference type="Proteomes" id="UP000272025">
    <property type="component" value="Unassembled WGS sequence"/>
</dbReference>
<gene>
    <name evidence="5" type="ORF">SODALDRAFT_72888</name>
</gene>
<keyword evidence="2" id="KW-0843">Virulence</keyword>
<dbReference type="OrthoDB" id="2281372at2759"/>
<dbReference type="PANTHER" id="PTHR34997">
    <property type="entry name" value="AM15"/>
    <property type="match status" value="1"/>
</dbReference>
<keyword evidence="6" id="KW-1185">Reference proteome</keyword>
<sequence>MFGARFTEPSKTALPSPSLFKAPGQAGSCSQRRDPPCCSGVLGSCPHCWQLLLYLPANVEIQVHFAQSWGSPDKSLESTLSAHNMRLSHILSFLGSATLALSAAVAQARPPINTPVPMQPGAYPNCEQFYKASPGVTCQDIASAHRISLRLFLALNPQVLLGGGCEGGAILAHYWYCVNGVPGLPFVRGTPTRGNGNPANPPAPTTTTKTTTTPVAPATTTYPTITCSVDDCWRAFRLAVGGARTSQSSWCSRFMTSQCTASNIQSLAGVPNLVALQCTQAPPCQAVYSGCGCYNAGYMNSPRTWDR</sequence>
<feature type="region of interest" description="Disordered" evidence="4">
    <location>
        <begin position="190"/>
        <end position="215"/>
    </location>
</feature>
<dbReference type="InterPro" id="IPR052210">
    <property type="entry name" value="LysM1-like"/>
</dbReference>
<dbReference type="GeneID" id="39584101"/>
<evidence type="ECO:0000256" key="1">
    <source>
        <dbReference type="ARBA" id="ARBA00022669"/>
    </source>
</evidence>
<comment type="similarity">
    <text evidence="3">Belongs to the secreted LysM effector family.</text>
</comment>
<evidence type="ECO:0000313" key="5">
    <source>
        <dbReference type="EMBL" id="ROT34878.1"/>
    </source>
</evidence>